<name>A0A217ERA5_BPGO3</name>
<evidence type="ECO:0000313" key="3">
    <source>
        <dbReference type="Proteomes" id="UP000221795"/>
    </source>
</evidence>
<keyword evidence="1" id="KW-0175">Coiled coil</keyword>
<accession>A0A217ERA5</accession>
<dbReference type="Proteomes" id="UP000221795">
    <property type="component" value="Segment"/>
</dbReference>
<evidence type="ECO:0000313" key="2">
    <source>
        <dbReference type="EMBL" id="APZ82630.1"/>
    </source>
</evidence>
<keyword evidence="3" id="KW-1185">Reference proteome</keyword>
<gene>
    <name evidence="2" type="ORF">Goe3_c16900</name>
</gene>
<organismHost>
    <name type="scientific">Bacillus subtilis</name>
    <dbReference type="NCBI Taxonomy" id="1423"/>
</organismHost>
<sequence length="159" mass="17934">MGVKTKAYKLDKRLTAIAEYRKLIDEIEWDVDFTETPTHPRLKIGDMFVHGGRVYVVASALTSLSTEKFAGAIRVSSPAIGQSLDSDHRVFTVDEVLESTALGSVVPYYEQLVESLSVIDVARERIEECQEEIDMLENDIENQLSVNVEMLTKRMLPIE</sequence>
<feature type="coiled-coil region" evidence="1">
    <location>
        <begin position="119"/>
        <end position="146"/>
    </location>
</feature>
<evidence type="ECO:0000256" key="1">
    <source>
        <dbReference type="SAM" id="Coils"/>
    </source>
</evidence>
<protein>
    <submittedName>
        <fullName evidence="2">Uncharacterized protein</fullName>
    </submittedName>
</protein>
<reference evidence="2" key="1">
    <citation type="journal article" date="2017" name="Viruses">
        <title>Characterization of Bacillus subtilis Viruses vB_BsuM-Goe2 and vB_BsuM-Goe3.</title>
        <authorList>
            <person name="Willms I.M."/>
            <person name="Hoppert M."/>
            <person name="Hertel R."/>
        </authorList>
    </citation>
    <scope>NUCLEOTIDE SEQUENCE [LARGE SCALE GENOMIC DNA]</scope>
</reference>
<organism evidence="2 3">
    <name type="scientific">Bacillus phage vB_BsuM-Goe3</name>
    <dbReference type="NCBI Taxonomy" id="1933063"/>
    <lineage>
        <taxon>Viruses</taxon>
        <taxon>Duplodnaviria</taxon>
        <taxon>Heunggongvirae</taxon>
        <taxon>Uroviricota</taxon>
        <taxon>Caudoviricetes</taxon>
        <taxon>Herelleviridae</taxon>
        <taxon>Bastillevirinae</taxon>
        <taxon>Grisebachstrassevirus</taxon>
        <taxon>Grisebachstrassevirus goe3</taxon>
    </lineage>
</organism>
<proteinExistence type="predicted"/>
<dbReference type="EMBL" id="KY368640">
    <property type="protein sequence ID" value="APZ82630.1"/>
    <property type="molecule type" value="Genomic_DNA"/>
</dbReference>